<proteinExistence type="predicted"/>
<dbReference type="AlphaFoldDB" id="A0A9D0ZK03"/>
<comment type="caution">
    <text evidence="1">The sequence shown here is derived from an EMBL/GenBank/DDBJ whole genome shotgun (WGS) entry which is preliminary data.</text>
</comment>
<dbReference type="Proteomes" id="UP000886787">
    <property type="component" value="Unassembled WGS sequence"/>
</dbReference>
<protein>
    <submittedName>
        <fullName evidence="1">Uncharacterized protein</fullName>
    </submittedName>
</protein>
<name>A0A9D0ZK03_9FIRM</name>
<evidence type="ECO:0000313" key="2">
    <source>
        <dbReference type="Proteomes" id="UP000886787"/>
    </source>
</evidence>
<dbReference type="SUPFAM" id="SSF47598">
    <property type="entry name" value="Ribbon-helix-helix"/>
    <property type="match status" value="1"/>
</dbReference>
<dbReference type="GO" id="GO:0006355">
    <property type="term" value="P:regulation of DNA-templated transcription"/>
    <property type="evidence" value="ECO:0007669"/>
    <property type="project" value="InterPro"/>
</dbReference>
<gene>
    <name evidence="1" type="ORF">IAD32_05670</name>
</gene>
<reference evidence="1" key="2">
    <citation type="journal article" date="2021" name="PeerJ">
        <title>Extensive microbial diversity within the chicken gut microbiome revealed by metagenomics and culture.</title>
        <authorList>
            <person name="Gilroy R."/>
            <person name="Ravi A."/>
            <person name="Getino M."/>
            <person name="Pursley I."/>
            <person name="Horton D.L."/>
            <person name="Alikhan N.F."/>
            <person name="Baker D."/>
            <person name="Gharbi K."/>
            <person name="Hall N."/>
            <person name="Watson M."/>
            <person name="Adriaenssens E.M."/>
            <person name="Foster-Nyarko E."/>
            <person name="Jarju S."/>
            <person name="Secka A."/>
            <person name="Antonio M."/>
            <person name="Oren A."/>
            <person name="Chaudhuri R.R."/>
            <person name="La Ragione R."/>
            <person name="Hildebrand F."/>
            <person name="Pallen M.J."/>
        </authorList>
    </citation>
    <scope>NUCLEOTIDE SEQUENCE</scope>
    <source>
        <strain evidence="1">ChiSjej1B19-3389</strain>
    </source>
</reference>
<reference evidence="1" key="1">
    <citation type="submission" date="2020-10" db="EMBL/GenBank/DDBJ databases">
        <authorList>
            <person name="Gilroy R."/>
        </authorList>
    </citation>
    <scope>NUCLEOTIDE SEQUENCE</scope>
    <source>
        <strain evidence="1">ChiSjej1B19-3389</strain>
    </source>
</reference>
<organism evidence="1 2">
    <name type="scientific">Candidatus Scatavimonas merdigallinarum</name>
    <dbReference type="NCBI Taxonomy" id="2840914"/>
    <lineage>
        <taxon>Bacteria</taxon>
        <taxon>Bacillati</taxon>
        <taxon>Bacillota</taxon>
        <taxon>Clostridia</taxon>
        <taxon>Eubacteriales</taxon>
        <taxon>Oscillospiraceae</taxon>
        <taxon>Oscillospiraceae incertae sedis</taxon>
        <taxon>Candidatus Scatavimonas</taxon>
    </lineage>
</organism>
<dbReference type="Gene3D" id="1.10.1220.10">
    <property type="entry name" value="Met repressor-like"/>
    <property type="match status" value="1"/>
</dbReference>
<sequence length="55" mass="6570">MPFKPKDTKEKKKSRYRTLYMSEELFQKIDKIARENGTSFNNTVISMLEYCIGME</sequence>
<accession>A0A9D0ZK03</accession>
<evidence type="ECO:0000313" key="1">
    <source>
        <dbReference type="EMBL" id="HIQ80759.1"/>
    </source>
</evidence>
<dbReference type="InterPro" id="IPR013321">
    <property type="entry name" value="Arc_rbn_hlx_hlx"/>
</dbReference>
<dbReference type="EMBL" id="DVFW01000026">
    <property type="protein sequence ID" value="HIQ80759.1"/>
    <property type="molecule type" value="Genomic_DNA"/>
</dbReference>
<dbReference type="InterPro" id="IPR010985">
    <property type="entry name" value="Ribbon_hlx_hlx"/>
</dbReference>